<keyword evidence="2" id="KW-1185">Reference proteome</keyword>
<dbReference type="Pfam" id="PF07661">
    <property type="entry name" value="MORN_2"/>
    <property type="match status" value="1"/>
</dbReference>
<dbReference type="Gene3D" id="3.90.930.1">
    <property type="match status" value="1"/>
</dbReference>
<dbReference type="RefSeq" id="WP_236455859.1">
    <property type="nucleotide sequence ID" value="NZ_CBCSGE010000002.1"/>
</dbReference>
<gene>
    <name evidence="1" type="ORF">ACFFVF_09005</name>
</gene>
<dbReference type="SUPFAM" id="SSF82185">
    <property type="entry name" value="Histone H3 K4-specific methyltransferase SET7/9 N-terminal domain"/>
    <property type="match status" value="1"/>
</dbReference>
<dbReference type="Proteomes" id="UP001589607">
    <property type="component" value="Unassembled WGS sequence"/>
</dbReference>
<protein>
    <submittedName>
        <fullName evidence="1">Toxin-antitoxin system YwqK family antitoxin</fullName>
    </submittedName>
</protein>
<evidence type="ECO:0000313" key="1">
    <source>
        <dbReference type="EMBL" id="MFB9096650.1"/>
    </source>
</evidence>
<comment type="caution">
    <text evidence="1">The sequence shown here is derived from an EMBL/GenBank/DDBJ whole genome shotgun (WGS) entry which is preliminary data.</text>
</comment>
<accession>A0ABV5GMP5</accession>
<proteinExistence type="predicted"/>
<name>A0ABV5GMP5_9FLAO</name>
<reference evidence="1 2" key="1">
    <citation type="submission" date="2024-09" db="EMBL/GenBank/DDBJ databases">
        <authorList>
            <person name="Sun Q."/>
            <person name="Mori K."/>
        </authorList>
    </citation>
    <scope>NUCLEOTIDE SEQUENCE [LARGE SCALE GENOMIC DNA]</scope>
    <source>
        <strain evidence="1 2">CECT 7955</strain>
    </source>
</reference>
<evidence type="ECO:0000313" key="2">
    <source>
        <dbReference type="Proteomes" id="UP001589607"/>
    </source>
</evidence>
<dbReference type="EMBL" id="JBHMEY010000018">
    <property type="protein sequence ID" value="MFB9096650.1"/>
    <property type="molecule type" value="Genomic_DNA"/>
</dbReference>
<organism evidence="1 2">
    <name type="scientific">Flavobacterium jumunjinense</name>
    <dbReference type="NCBI Taxonomy" id="998845"/>
    <lineage>
        <taxon>Bacteria</taxon>
        <taxon>Pseudomonadati</taxon>
        <taxon>Bacteroidota</taxon>
        <taxon>Flavobacteriia</taxon>
        <taxon>Flavobacteriales</taxon>
        <taxon>Flavobacteriaceae</taxon>
        <taxon>Flavobacterium</taxon>
    </lineage>
</organism>
<sequence length="363" mass="43472">MKNNMFFLIFFLSTIILHAQKIIYKPIFINQCTNEEDKNVIWDIIDLKQKKYLKKGPFDIEILLPSLGEFQLVYDFYDSEQIEIKKTGTTTDTIFLEKLKLFVAISNPPFSEYKVCNTLANGRVTDYYSNGKIRAIGTFENGQLTDTLKKYDNEGILTELQIPNKKGNRLLDYYKDGKIKVDLNYRKKEKKLYYESGKLAEYESWKGKSKLVSYFENGTLKRLKRPKKQETFSEKEILVDKITRKEILKLKRLFSFNRIDRNHRFYEYHWVHHDKKGAKKCEIVYYESNYSVYDFPDSIQQINQTSFDMVTFYKESIPYKKIEAIYLNEENNYSKQLIVYRKENEDWIEEKRYSIDAIYSLIE</sequence>
<dbReference type="InterPro" id="IPR011652">
    <property type="entry name" value="MORN_2"/>
</dbReference>